<keyword evidence="3" id="KW-1185">Reference proteome</keyword>
<comment type="caution">
    <text evidence="2">The sequence shown here is derived from an EMBL/GenBank/DDBJ whole genome shotgun (WGS) entry which is preliminary data.</text>
</comment>
<dbReference type="Proteomes" id="UP000552644">
    <property type="component" value="Unassembled WGS sequence"/>
</dbReference>
<dbReference type="Gene3D" id="3.30.360.10">
    <property type="entry name" value="Dihydrodipicolinate Reductase, domain 2"/>
    <property type="match status" value="1"/>
</dbReference>
<dbReference type="RefSeq" id="WP_221461115.1">
    <property type="nucleotide sequence ID" value="NZ_JACHJP010000004.1"/>
</dbReference>
<dbReference type="PANTHER" id="PTHR43125:SF1">
    <property type="entry name" value="INOSITOL-3-PHOSPHATE SYNTHASE"/>
    <property type="match status" value="1"/>
</dbReference>
<dbReference type="EC" id="5.5.1.4" evidence="2"/>
<dbReference type="Gene3D" id="3.40.50.720">
    <property type="entry name" value="NAD(P)-binding Rossmann-like Domain"/>
    <property type="match status" value="1"/>
</dbReference>
<dbReference type="PANTHER" id="PTHR43125">
    <property type="entry name" value="INOSITOL-3-PHOSPHATE SYNTHASE"/>
    <property type="match status" value="1"/>
</dbReference>
<keyword evidence="2" id="KW-0413">Isomerase</keyword>
<dbReference type="GO" id="GO:0004512">
    <property type="term" value="F:inositol-3-phosphate synthase activity"/>
    <property type="evidence" value="ECO:0007669"/>
    <property type="project" value="UniProtKB-EC"/>
</dbReference>
<evidence type="ECO:0000313" key="3">
    <source>
        <dbReference type="Proteomes" id="UP000552644"/>
    </source>
</evidence>
<gene>
    <name evidence="2" type="ORF">FHS44_004478</name>
</gene>
<dbReference type="Pfam" id="PF01658">
    <property type="entry name" value="Inos-1-P_synth"/>
    <property type="match status" value="1"/>
</dbReference>
<dbReference type="GO" id="GO:0006021">
    <property type="term" value="P:inositol biosynthetic process"/>
    <property type="evidence" value="ECO:0007669"/>
    <property type="project" value="TreeGrafter"/>
</dbReference>
<dbReference type="InterPro" id="IPR036291">
    <property type="entry name" value="NAD(P)-bd_dom_sf"/>
</dbReference>
<sequence>MSALVQGMALCQSTGSLVGVRHPELGGMGVGDIDVVTAFAMSPEKVGKDLSEAIFAPPNNFPRITDDLPPSGVTVRRGLTDATEIERVAEDLAGAEVVLYAAPSGRQETASAYAEAALRAGAAFVNITSDTVARDPRWLDRFVAAGLPLLGDDLASQFGTSVVHHALLRLLEERGLTLTSSYQVNLGGTEDFRNLVENDNTKMESKLNALNTAGRVELAPLGYLPHLGSHKVAHINIEAQAWGGTSVSLDLKLKVHDPSGGAGVIVDLVRIAAYGLRQRRGGYLPEAASLLKSPPSV</sequence>
<dbReference type="AlphaFoldDB" id="A0A7W7VPK3"/>
<evidence type="ECO:0000313" key="2">
    <source>
        <dbReference type="EMBL" id="MBB4917370.1"/>
    </source>
</evidence>
<protein>
    <submittedName>
        <fullName evidence="2">Myo-inositol-1-phosphate synthase</fullName>
        <ecNumber evidence="2">5.5.1.4</ecNumber>
    </submittedName>
</protein>
<dbReference type="SUPFAM" id="SSF55347">
    <property type="entry name" value="Glyceraldehyde-3-phosphate dehydrogenase-like, C-terminal domain"/>
    <property type="match status" value="1"/>
</dbReference>
<feature type="domain" description="Myo-inositol-1-phosphate synthase GAPDH-like" evidence="1">
    <location>
        <begin position="159"/>
        <end position="257"/>
    </location>
</feature>
<proteinExistence type="predicted"/>
<dbReference type="InterPro" id="IPR052199">
    <property type="entry name" value="MIPS"/>
</dbReference>
<dbReference type="SUPFAM" id="SSF51735">
    <property type="entry name" value="NAD(P)-binding Rossmann-fold domains"/>
    <property type="match status" value="1"/>
</dbReference>
<name>A0A7W7VPK3_9ACTN</name>
<accession>A0A7W7VPK3</accession>
<evidence type="ECO:0000259" key="1">
    <source>
        <dbReference type="Pfam" id="PF01658"/>
    </source>
</evidence>
<reference evidence="2 3" key="1">
    <citation type="submission" date="2020-08" db="EMBL/GenBank/DDBJ databases">
        <title>Genomic Encyclopedia of Type Strains, Phase III (KMG-III): the genomes of soil and plant-associated and newly described type strains.</title>
        <authorList>
            <person name="Whitman W."/>
        </authorList>
    </citation>
    <scope>NUCLEOTIDE SEQUENCE [LARGE SCALE GENOMIC DNA]</scope>
    <source>
        <strain evidence="2 3">CECT 8840</strain>
    </source>
</reference>
<dbReference type="EMBL" id="JACHJP010000004">
    <property type="protein sequence ID" value="MBB4917370.1"/>
    <property type="molecule type" value="Genomic_DNA"/>
</dbReference>
<organism evidence="2 3">
    <name type="scientific">Streptosporangium saharense</name>
    <dbReference type="NCBI Taxonomy" id="1706840"/>
    <lineage>
        <taxon>Bacteria</taxon>
        <taxon>Bacillati</taxon>
        <taxon>Actinomycetota</taxon>
        <taxon>Actinomycetes</taxon>
        <taxon>Streptosporangiales</taxon>
        <taxon>Streptosporangiaceae</taxon>
        <taxon>Streptosporangium</taxon>
    </lineage>
</organism>
<dbReference type="InterPro" id="IPR013021">
    <property type="entry name" value="Myo-inos-1-P_Synthase_GAPDH"/>
</dbReference>